<name>A0A917D794_9BACI</name>
<evidence type="ECO:0000313" key="1">
    <source>
        <dbReference type="EMBL" id="GGG13560.1"/>
    </source>
</evidence>
<reference evidence="1" key="1">
    <citation type="journal article" date="2014" name="Int. J. Syst. Evol. Microbiol.">
        <title>Complete genome sequence of Corynebacterium casei LMG S-19264T (=DSM 44701T), isolated from a smear-ripened cheese.</title>
        <authorList>
            <consortium name="US DOE Joint Genome Institute (JGI-PGF)"/>
            <person name="Walter F."/>
            <person name="Albersmeier A."/>
            <person name="Kalinowski J."/>
            <person name="Ruckert C."/>
        </authorList>
    </citation>
    <scope>NUCLEOTIDE SEQUENCE</scope>
    <source>
        <strain evidence="1">CGMCC 1.15760</strain>
    </source>
</reference>
<proteinExistence type="predicted"/>
<reference evidence="1" key="2">
    <citation type="submission" date="2020-09" db="EMBL/GenBank/DDBJ databases">
        <authorList>
            <person name="Sun Q."/>
            <person name="Zhou Y."/>
        </authorList>
    </citation>
    <scope>NUCLEOTIDE SEQUENCE</scope>
    <source>
        <strain evidence="1">CGMCC 1.15760</strain>
    </source>
</reference>
<dbReference type="Proteomes" id="UP000616608">
    <property type="component" value="Unassembled WGS sequence"/>
</dbReference>
<dbReference type="EMBL" id="BMJT01000001">
    <property type="protein sequence ID" value="GGG13560.1"/>
    <property type="molecule type" value="Genomic_DNA"/>
</dbReference>
<organism evidence="1 2">
    <name type="scientific">Lysinibacillus alkalisoli</name>
    <dbReference type="NCBI Taxonomy" id="1911548"/>
    <lineage>
        <taxon>Bacteria</taxon>
        <taxon>Bacillati</taxon>
        <taxon>Bacillota</taxon>
        <taxon>Bacilli</taxon>
        <taxon>Bacillales</taxon>
        <taxon>Bacillaceae</taxon>
        <taxon>Lysinibacillus</taxon>
    </lineage>
</organism>
<comment type="caution">
    <text evidence="1">The sequence shown here is derived from an EMBL/GenBank/DDBJ whole genome shotgun (WGS) entry which is preliminary data.</text>
</comment>
<gene>
    <name evidence="1" type="ORF">GCM10007425_04850</name>
</gene>
<dbReference type="RefSeq" id="WP_188613416.1">
    <property type="nucleotide sequence ID" value="NZ_BMJT01000001.1"/>
</dbReference>
<protein>
    <submittedName>
        <fullName evidence="1">Uncharacterized protein</fullName>
    </submittedName>
</protein>
<keyword evidence="2" id="KW-1185">Reference proteome</keyword>
<accession>A0A917D794</accession>
<dbReference type="AlphaFoldDB" id="A0A917D794"/>
<sequence>MRIYAKVKSIGKRKPTLSLQPFDVQQPQSLRQLLTEIVQQNVRTFNEEKPFTTYLLQEQIQDAYEHGKVGFNHMYNDAKQSEEQAITEAILAFEDGIYKVLHNETAVTTLDDALHVQEDDTFTFIKLTMLSGRLW</sequence>
<evidence type="ECO:0000313" key="2">
    <source>
        <dbReference type="Proteomes" id="UP000616608"/>
    </source>
</evidence>